<protein>
    <submittedName>
        <fullName evidence="1">Uncharacterized protein</fullName>
    </submittedName>
</protein>
<dbReference type="EMBL" id="MN740961">
    <property type="protein sequence ID" value="QHU20090.1"/>
    <property type="molecule type" value="Genomic_DNA"/>
</dbReference>
<accession>A0A6C0KTM7</accession>
<name>A0A6C0KTM7_9ZZZZ</name>
<organism evidence="1">
    <name type="scientific">viral metagenome</name>
    <dbReference type="NCBI Taxonomy" id="1070528"/>
    <lineage>
        <taxon>unclassified sequences</taxon>
        <taxon>metagenomes</taxon>
        <taxon>organismal metagenomes</taxon>
    </lineage>
</organism>
<reference evidence="1" key="1">
    <citation type="journal article" date="2020" name="Nature">
        <title>Giant virus diversity and host interactions through global metagenomics.</title>
        <authorList>
            <person name="Schulz F."/>
            <person name="Roux S."/>
            <person name="Paez-Espino D."/>
            <person name="Jungbluth S."/>
            <person name="Walsh D.A."/>
            <person name="Denef V.J."/>
            <person name="McMahon K.D."/>
            <person name="Konstantinidis K.T."/>
            <person name="Eloe-Fadrosh E.A."/>
            <person name="Kyrpides N.C."/>
            <person name="Woyke T."/>
        </authorList>
    </citation>
    <scope>NUCLEOTIDE SEQUENCE</scope>
    <source>
        <strain evidence="1">GVMAG-S-3300013014-136</strain>
    </source>
</reference>
<evidence type="ECO:0000313" key="1">
    <source>
        <dbReference type="EMBL" id="QHU20090.1"/>
    </source>
</evidence>
<proteinExistence type="predicted"/>
<sequence>MDVLQRRSAKQMAKITLDEFVLYTKESSS</sequence>
<dbReference type="AlphaFoldDB" id="A0A6C0KTM7"/>